<evidence type="ECO:0000256" key="2">
    <source>
        <dbReference type="ARBA" id="ARBA00022723"/>
    </source>
</evidence>
<evidence type="ECO:0000313" key="7">
    <source>
        <dbReference type="EMBL" id="KEF52552.1"/>
    </source>
</evidence>
<dbReference type="PANTHER" id="PTHR47338:SF10">
    <property type="entry name" value="TRANSCRIPTION FACTOR DOMAIN-CONTAINING PROTEIN-RELATED"/>
    <property type="match status" value="1"/>
</dbReference>
<evidence type="ECO:0000256" key="1">
    <source>
        <dbReference type="ARBA" id="ARBA00004123"/>
    </source>
</evidence>
<keyword evidence="4" id="KW-0804">Transcription</keyword>
<dbReference type="SMART" id="SM00906">
    <property type="entry name" value="Fungal_trans"/>
    <property type="match status" value="1"/>
</dbReference>
<dbReference type="Proteomes" id="UP000027920">
    <property type="component" value="Unassembled WGS sequence"/>
</dbReference>
<comment type="subcellular location">
    <subcellularLocation>
        <location evidence="1">Nucleus</location>
    </subcellularLocation>
</comment>
<dbReference type="GO" id="GO:0006351">
    <property type="term" value="P:DNA-templated transcription"/>
    <property type="evidence" value="ECO:0007669"/>
    <property type="project" value="InterPro"/>
</dbReference>
<dbReference type="GO" id="GO:0000981">
    <property type="term" value="F:DNA-binding transcription factor activity, RNA polymerase II-specific"/>
    <property type="evidence" value="ECO:0007669"/>
    <property type="project" value="InterPro"/>
</dbReference>
<keyword evidence="2" id="KW-0479">Metal-binding</keyword>
<evidence type="ECO:0000256" key="4">
    <source>
        <dbReference type="ARBA" id="ARBA00023163"/>
    </source>
</evidence>
<evidence type="ECO:0000259" key="6">
    <source>
        <dbReference type="SMART" id="SM00906"/>
    </source>
</evidence>
<dbReference type="AlphaFoldDB" id="A0A072NYQ9"/>
<evidence type="ECO:0000256" key="5">
    <source>
        <dbReference type="ARBA" id="ARBA00023242"/>
    </source>
</evidence>
<organism evidence="7 8">
    <name type="scientific">Exophiala aquamarina CBS 119918</name>
    <dbReference type="NCBI Taxonomy" id="1182545"/>
    <lineage>
        <taxon>Eukaryota</taxon>
        <taxon>Fungi</taxon>
        <taxon>Dikarya</taxon>
        <taxon>Ascomycota</taxon>
        <taxon>Pezizomycotina</taxon>
        <taxon>Eurotiomycetes</taxon>
        <taxon>Chaetothyriomycetidae</taxon>
        <taxon>Chaetothyriales</taxon>
        <taxon>Herpotrichiellaceae</taxon>
        <taxon>Exophiala</taxon>
    </lineage>
</organism>
<evidence type="ECO:0000256" key="3">
    <source>
        <dbReference type="ARBA" id="ARBA00023015"/>
    </source>
</evidence>
<reference evidence="7 8" key="1">
    <citation type="submission" date="2013-03" db="EMBL/GenBank/DDBJ databases">
        <title>The Genome Sequence of Exophiala aquamarina CBS 119918.</title>
        <authorList>
            <consortium name="The Broad Institute Genomics Platform"/>
            <person name="Cuomo C."/>
            <person name="de Hoog S."/>
            <person name="Gorbushina A."/>
            <person name="Walker B."/>
            <person name="Young S.K."/>
            <person name="Zeng Q."/>
            <person name="Gargeya S."/>
            <person name="Fitzgerald M."/>
            <person name="Haas B."/>
            <person name="Abouelleil A."/>
            <person name="Allen A.W."/>
            <person name="Alvarado L."/>
            <person name="Arachchi H.M."/>
            <person name="Berlin A.M."/>
            <person name="Chapman S.B."/>
            <person name="Gainer-Dewar J."/>
            <person name="Goldberg J."/>
            <person name="Griggs A."/>
            <person name="Gujja S."/>
            <person name="Hansen M."/>
            <person name="Howarth C."/>
            <person name="Imamovic A."/>
            <person name="Ireland A."/>
            <person name="Larimer J."/>
            <person name="McCowan C."/>
            <person name="Murphy C."/>
            <person name="Pearson M."/>
            <person name="Poon T.W."/>
            <person name="Priest M."/>
            <person name="Roberts A."/>
            <person name="Saif S."/>
            <person name="Shea T."/>
            <person name="Sisk P."/>
            <person name="Sykes S."/>
            <person name="Wortman J."/>
            <person name="Nusbaum C."/>
            <person name="Birren B."/>
        </authorList>
    </citation>
    <scope>NUCLEOTIDE SEQUENCE [LARGE SCALE GENOMIC DNA]</scope>
    <source>
        <strain evidence="7 8">CBS 119918</strain>
    </source>
</reference>
<accession>A0A072NYQ9</accession>
<dbReference type="OrthoDB" id="3362851at2759"/>
<comment type="caution">
    <text evidence="7">The sequence shown here is derived from an EMBL/GenBank/DDBJ whole genome shotgun (WGS) entry which is preliminary data.</text>
</comment>
<keyword evidence="5" id="KW-0539">Nucleus</keyword>
<feature type="domain" description="Xylanolytic transcriptional activator regulatory" evidence="6">
    <location>
        <begin position="244"/>
        <end position="325"/>
    </location>
</feature>
<dbReference type="InterPro" id="IPR050815">
    <property type="entry name" value="TF_fung"/>
</dbReference>
<dbReference type="EMBL" id="AMGV01000017">
    <property type="protein sequence ID" value="KEF52552.1"/>
    <property type="molecule type" value="Genomic_DNA"/>
</dbReference>
<keyword evidence="8" id="KW-1185">Reference proteome</keyword>
<keyword evidence="3" id="KW-0805">Transcription regulation</keyword>
<gene>
    <name evidence="7" type="ORF">A1O9_11394</name>
</gene>
<dbReference type="Pfam" id="PF04082">
    <property type="entry name" value="Fungal_trans"/>
    <property type="match status" value="1"/>
</dbReference>
<dbReference type="GO" id="GO:0005634">
    <property type="term" value="C:nucleus"/>
    <property type="evidence" value="ECO:0007669"/>
    <property type="project" value="UniProtKB-SubCell"/>
</dbReference>
<dbReference type="CDD" id="cd12148">
    <property type="entry name" value="fungal_TF_MHR"/>
    <property type="match status" value="1"/>
</dbReference>
<dbReference type="GeneID" id="25286293"/>
<dbReference type="PANTHER" id="PTHR47338">
    <property type="entry name" value="ZN(II)2CYS6 TRANSCRIPTION FACTOR (EUROFUNG)-RELATED"/>
    <property type="match status" value="1"/>
</dbReference>
<evidence type="ECO:0000313" key="8">
    <source>
        <dbReference type="Proteomes" id="UP000027920"/>
    </source>
</evidence>
<sequence>MASSRQLNTDYTRIGNPTPTSVAMPTKLTTTQACDRCRSKKVIWGVPHVLQKAQGATKQQLQPIRTKHVFGDQSTASFAVPHLESAAGNPSPHQVYPSSTTVPGLFLTDLELAPPSADRDSSSRSQHASLDIQLSIDEERQIIETFFSHVQPSIPLLLREPFMQRYERGDVDLDLLRTLLAVVTKLRGISDAWKVSSPESYLRRRLDDQVGDEQTISSFATLDMAQESCLLAYYEFHQYPGHRAWLRIGRLVRGAYIRGLHQLDNKNQRPLYDSKPFMEDEREEWRHIWWWIYCLDSYSNITAATPFSVEVESIGTALLSTHPSLHGQSATSTSIFLPPEADVLWTTVQEIVARGRSTALNLQIVSQTALRRAATLARLWRLNPSDRLNGQLELLENHVSAFRLALPVRYLRPSRDVASNESSSNHHARLVFLLELHVCRLMITLCLLHKNESEWLRNWQASLEMCEDVVSIVRHWDPKHCTSVDPATCLLILRTLILIHLHGKQSTKSELELKSKLSSYEDLLLLFMGHFATTWNLPSFLINSFNKLRSVLPSKLSSAEIRQFLRHHQGLLHQSWFKLVSLEPDSVHPQIQLEPDTNLPSEWDLIDWTSWANIPRLNFD</sequence>
<proteinExistence type="predicted"/>
<dbReference type="VEuPathDB" id="FungiDB:A1O9_11394"/>
<protein>
    <recommendedName>
        <fullName evidence="6">Xylanolytic transcriptional activator regulatory domain-containing protein</fullName>
    </recommendedName>
</protein>
<dbReference type="GO" id="GO:0008270">
    <property type="term" value="F:zinc ion binding"/>
    <property type="evidence" value="ECO:0007669"/>
    <property type="project" value="InterPro"/>
</dbReference>
<dbReference type="HOGENOM" id="CLU_029801_1_0_1"/>
<dbReference type="RefSeq" id="XP_013255142.1">
    <property type="nucleotide sequence ID" value="XM_013399688.1"/>
</dbReference>
<name>A0A072NYQ9_9EURO</name>
<dbReference type="GO" id="GO:0003677">
    <property type="term" value="F:DNA binding"/>
    <property type="evidence" value="ECO:0007669"/>
    <property type="project" value="InterPro"/>
</dbReference>
<dbReference type="STRING" id="1182545.A0A072NYQ9"/>
<dbReference type="InterPro" id="IPR007219">
    <property type="entry name" value="XnlR_reg_dom"/>
</dbReference>